<proteinExistence type="predicted"/>
<dbReference type="InterPro" id="IPR052360">
    <property type="entry name" value="Transcr_Regulatory_Proteins"/>
</dbReference>
<keyword evidence="5" id="KW-0804">Transcription</keyword>
<evidence type="ECO:0000256" key="5">
    <source>
        <dbReference type="ARBA" id="ARBA00023163"/>
    </source>
</evidence>
<dbReference type="InterPro" id="IPR021858">
    <property type="entry name" value="Fun_TF"/>
</dbReference>
<protein>
    <recommendedName>
        <fullName evidence="9">Zn(2)-C6 fungal-type domain-containing protein</fullName>
    </recommendedName>
</protein>
<dbReference type="InterPro" id="IPR001138">
    <property type="entry name" value="Zn2Cys6_DnaBD"/>
</dbReference>
<dbReference type="PANTHER" id="PTHR36206">
    <property type="entry name" value="ASPERCRYPTIN BIOSYNTHESIS CLUSTER-SPECIFIC TRANSCRIPTION REGULATOR ATNN-RELATED"/>
    <property type="match status" value="1"/>
</dbReference>
<dbReference type="GO" id="GO:0008270">
    <property type="term" value="F:zinc ion binding"/>
    <property type="evidence" value="ECO:0007669"/>
    <property type="project" value="InterPro"/>
</dbReference>
<evidence type="ECO:0000313" key="8">
    <source>
        <dbReference type="Proteomes" id="UP000722485"/>
    </source>
</evidence>
<accession>A0A9P5LM37</accession>
<keyword evidence="1" id="KW-0479">Metal-binding</keyword>
<sequence>MRAAALVLTINRARRIKCDECKPHCDRCTTTGRKCDGYAPPKTDHGLATYRPRQALSGSRARGEGRALQFFREKAGPSLSAETDPQFWTQLVMQFSSFEPSVRHAVVAISALYEEFNHKTQPEVRLGDNRLALRHYNAAIRELKSMENPSIVLLVCILFTCIECLQSNKEAAIRHCKAGIAIMESATPAHPWTKEHLLPIFRRLSIVPFFFRSASADFANLIAWYDPVPTTCCSFSDAQTMMDDIFCRTVQLVRLGDAHRIGSSRYQPVPPELLAEQEKIVSLLDQWQVLFADFDTGLTSQTTTVTKNLDTGQDIINDMLRWFLVMRHQICRIWSETAFSAHETRYDAYLDSFRRLIARAKTFDTLVTDEYNTTACSPKFIFETGFMAMLFFVVTKCRCLDTRLEALRLMRILGIDQENLWGVSAIYGVVRRVIEIEHEVLLDESGQPWAPASCPGLPPDEMRVRDTLTEPNASVNTSMHGFEVRGRIVGFFMRTLDDSIYLHIEFLASKMNGVSPGMNRPRVPIRPTITI</sequence>
<name>A0A9P5LM37_9HYPO</name>
<dbReference type="GO" id="GO:0000981">
    <property type="term" value="F:DNA-binding transcription factor activity, RNA polymerase II-specific"/>
    <property type="evidence" value="ECO:0007669"/>
    <property type="project" value="InterPro"/>
</dbReference>
<keyword evidence="3" id="KW-0805">Transcription regulation</keyword>
<gene>
    <name evidence="7" type="ORF">G7Z17_g1405</name>
</gene>
<evidence type="ECO:0000256" key="6">
    <source>
        <dbReference type="ARBA" id="ARBA00023242"/>
    </source>
</evidence>
<dbReference type="PANTHER" id="PTHR36206:SF16">
    <property type="entry name" value="TRANSCRIPTION FACTOR DOMAIN-CONTAINING PROTEIN-RELATED"/>
    <property type="match status" value="1"/>
</dbReference>
<keyword evidence="2" id="KW-0862">Zinc</keyword>
<keyword evidence="6" id="KW-0539">Nucleus</keyword>
<evidence type="ECO:0000256" key="3">
    <source>
        <dbReference type="ARBA" id="ARBA00023015"/>
    </source>
</evidence>
<evidence type="ECO:0008006" key="9">
    <source>
        <dbReference type="Google" id="ProtNLM"/>
    </source>
</evidence>
<keyword evidence="4" id="KW-0238">DNA-binding</keyword>
<evidence type="ECO:0000256" key="4">
    <source>
        <dbReference type="ARBA" id="ARBA00023125"/>
    </source>
</evidence>
<dbReference type="OrthoDB" id="2593732at2759"/>
<keyword evidence="8" id="KW-1185">Reference proteome</keyword>
<dbReference type="EMBL" id="JAANBB010000012">
    <property type="protein sequence ID" value="KAF7556429.1"/>
    <property type="molecule type" value="Genomic_DNA"/>
</dbReference>
<comment type="caution">
    <text evidence="7">The sequence shown here is derived from an EMBL/GenBank/DDBJ whole genome shotgun (WGS) entry which is preliminary data.</text>
</comment>
<reference evidence="7" key="1">
    <citation type="submission" date="2020-03" db="EMBL/GenBank/DDBJ databases">
        <title>Draft Genome Sequence of Cylindrodendrum hubeiense.</title>
        <authorList>
            <person name="Buettner E."/>
            <person name="Kellner H."/>
        </authorList>
    </citation>
    <scope>NUCLEOTIDE SEQUENCE</scope>
    <source>
        <strain evidence="7">IHI 201604</strain>
    </source>
</reference>
<evidence type="ECO:0000313" key="7">
    <source>
        <dbReference type="EMBL" id="KAF7556429.1"/>
    </source>
</evidence>
<evidence type="ECO:0000256" key="2">
    <source>
        <dbReference type="ARBA" id="ARBA00022833"/>
    </source>
</evidence>
<dbReference type="AlphaFoldDB" id="A0A9P5LM37"/>
<organism evidence="7 8">
    <name type="scientific">Cylindrodendrum hubeiense</name>
    <dbReference type="NCBI Taxonomy" id="595255"/>
    <lineage>
        <taxon>Eukaryota</taxon>
        <taxon>Fungi</taxon>
        <taxon>Dikarya</taxon>
        <taxon>Ascomycota</taxon>
        <taxon>Pezizomycotina</taxon>
        <taxon>Sordariomycetes</taxon>
        <taxon>Hypocreomycetidae</taxon>
        <taxon>Hypocreales</taxon>
        <taxon>Nectriaceae</taxon>
        <taxon>Cylindrodendrum</taxon>
    </lineage>
</organism>
<evidence type="ECO:0000256" key="1">
    <source>
        <dbReference type="ARBA" id="ARBA00022723"/>
    </source>
</evidence>
<dbReference type="GO" id="GO:0003677">
    <property type="term" value="F:DNA binding"/>
    <property type="evidence" value="ECO:0007669"/>
    <property type="project" value="UniProtKB-KW"/>
</dbReference>
<dbReference type="Proteomes" id="UP000722485">
    <property type="component" value="Unassembled WGS sequence"/>
</dbReference>
<dbReference type="CDD" id="cd00067">
    <property type="entry name" value="GAL4"/>
    <property type="match status" value="1"/>
</dbReference>
<dbReference type="Pfam" id="PF11951">
    <property type="entry name" value="Fungal_trans_2"/>
    <property type="match status" value="1"/>
</dbReference>